<evidence type="ECO:0000256" key="2">
    <source>
        <dbReference type="ARBA" id="ARBA00022692"/>
    </source>
</evidence>
<keyword evidence="2 5" id="KW-0812">Transmembrane</keyword>
<dbReference type="EMBL" id="WSQA01000015">
    <property type="protein sequence ID" value="MVZ63764.1"/>
    <property type="molecule type" value="Genomic_DNA"/>
</dbReference>
<feature type="transmembrane region" description="Helical" evidence="5">
    <location>
        <begin position="49"/>
        <end position="66"/>
    </location>
</feature>
<protein>
    <recommendedName>
        <fullName evidence="6">Methylamine utilisation protein MauE domain-containing protein</fullName>
    </recommendedName>
</protein>
<reference evidence="7 8" key="1">
    <citation type="submission" date="2019-12" db="EMBL/GenBank/DDBJ databases">
        <authorList>
            <person name="Dong K."/>
        </authorList>
    </citation>
    <scope>NUCLEOTIDE SEQUENCE [LARGE SCALE GENOMIC DNA]</scope>
    <source>
        <strain evidence="7 8">JCM 31225</strain>
    </source>
</reference>
<name>A0A6N8L3U9_9SPHI</name>
<dbReference type="Pfam" id="PF07291">
    <property type="entry name" value="MauE"/>
    <property type="match status" value="1"/>
</dbReference>
<dbReference type="InterPro" id="IPR009908">
    <property type="entry name" value="Methylamine_util_MauE"/>
</dbReference>
<feature type="transmembrane region" description="Helical" evidence="5">
    <location>
        <begin position="7"/>
        <end position="29"/>
    </location>
</feature>
<dbReference type="GO" id="GO:0030416">
    <property type="term" value="P:methylamine metabolic process"/>
    <property type="evidence" value="ECO:0007669"/>
    <property type="project" value="InterPro"/>
</dbReference>
<evidence type="ECO:0000313" key="7">
    <source>
        <dbReference type="EMBL" id="MVZ63764.1"/>
    </source>
</evidence>
<evidence type="ECO:0000256" key="1">
    <source>
        <dbReference type="ARBA" id="ARBA00004141"/>
    </source>
</evidence>
<feature type="transmembrane region" description="Helical" evidence="5">
    <location>
        <begin position="117"/>
        <end position="133"/>
    </location>
</feature>
<comment type="subcellular location">
    <subcellularLocation>
        <location evidence="1">Membrane</location>
        <topology evidence="1">Multi-pass membrane protein</topology>
    </subcellularLocation>
</comment>
<dbReference type="GO" id="GO:0016020">
    <property type="term" value="C:membrane"/>
    <property type="evidence" value="ECO:0007669"/>
    <property type="project" value="UniProtKB-SubCell"/>
</dbReference>
<evidence type="ECO:0000256" key="5">
    <source>
        <dbReference type="SAM" id="Phobius"/>
    </source>
</evidence>
<sequence>MRTRNILVEVIAALLIAMFAYASFMQLLHHHVFTGDINNQVFPNSTTPYLVWLIPMMGLLTAALLISKRTRKAGFYMSAGLLTIYTGYIILVLMKAFRYTPCSCAGVVEGFTWWEHFYFNLAFLVLSFAGIGLQRKISNDNKQPDWNYDNAIHKNITRV</sequence>
<dbReference type="Proteomes" id="UP000435036">
    <property type="component" value="Unassembled WGS sequence"/>
</dbReference>
<dbReference type="OrthoDB" id="673785at2"/>
<feature type="domain" description="Methylamine utilisation protein MauE" evidence="6">
    <location>
        <begin position="5"/>
        <end position="131"/>
    </location>
</feature>
<organism evidence="7 8">
    <name type="scientific">Sphingobacterium humi</name>
    <dbReference type="NCBI Taxonomy" id="1796905"/>
    <lineage>
        <taxon>Bacteria</taxon>
        <taxon>Pseudomonadati</taxon>
        <taxon>Bacteroidota</taxon>
        <taxon>Sphingobacteriia</taxon>
        <taxon>Sphingobacteriales</taxon>
        <taxon>Sphingobacteriaceae</taxon>
        <taxon>Sphingobacterium</taxon>
    </lineage>
</organism>
<evidence type="ECO:0000259" key="6">
    <source>
        <dbReference type="Pfam" id="PF07291"/>
    </source>
</evidence>
<keyword evidence="3 5" id="KW-1133">Transmembrane helix</keyword>
<proteinExistence type="predicted"/>
<keyword evidence="4 5" id="KW-0472">Membrane</keyword>
<evidence type="ECO:0000313" key="8">
    <source>
        <dbReference type="Proteomes" id="UP000435036"/>
    </source>
</evidence>
<feature type="transmembrane region" description="Helical" evidence="5">
    <location>
        <begin position="73"/>
        <end position="97"/>
    </location>
</feature>
<evidence type="ECO:0000256" key="3">
    <source>
        <dbReference type="ARBA" id="ARBA00022989"/>
    </source>
</evidence>
<gene>
    <name evidence="7" type="ORF">GQF63_17200</name>
</gene>
<dbReference type="RefSeq" id="WP_160370481.1">
    <property type="nucleotide sequence ID" value="NZ_WSQA01000015.1"/>
</dbReference>
<accession>A0A6N8L3U9</accession>
<keyword evidence="8" id="KW-1185">Reference proteome</keyword>
<dbReference type="AlphaFoldDB" id="A0A6N8L3U9"/>
<comment type="caution">
    <text evidence="7">The sequence shown here is derived from an EMBL/GenBank/DDBJ whole genome shotgun (WGS) entry which is preliminary data.</text>
</comment>
<evidence type="ECO:0000256" key="4">
    <source>
        <dbReference type="ARBA" id="ARBA00023136"/>
    </source>
</evidence>